<gene>
    <name evidence="3" type="ORF">AURDEDRAFT_176851</name>
</gene>
<dbReference type="InterPro" id="IPR023410">
    <property type="entry name" value="14-3-3_domain"/>
</dbReference>
<keyword evidence="4" id="KW-1185">Reference proteome</keyword>
<feature type="domain" description="14-3-3" evidence="2">
    <location>
        <begin position="23"/>
        <end position="73"/>
    </location>
</feature>
<dbReference type="Proteomes" id="UP000006514">
    <property type="component" value="Unassembled WGS sequence"/>
</dbReference>
<sequence length="131" mass="14394">MQYLRELEDLENGNEKAPSASASLNFSVFYYDILHPRDPTALATRSIRPLDDAIAEVYTLSEESYTDSTLIIQTGPTIDKASSRVIRTLPSMYTLQAIQVGMLDLGSDPIARLASVHRSQVAFSESIGGLQ</sequence>
<dbReference type="AlphaFoldDB" id="J0D5N6"/>
<comment type="similarity">
    <text evidence="1">Belongs to the 14-3-3 family.</text>
</comment>
<dbReference type="Pfam" id="PF00244">
    <property type="entry name" value="14-3-3"/>
    <property type="match status" value="1"/>
</dbReference>
<dbReference type="SUPFAM" id="SSF48445">
    <property type="entry name" value="14-3-3 protein"/>
    <property type="match status" value="1"/>
</dbReference>
<accession>J0D5N6</accession>
<proteinExistence type="inferred from homology"/>
<name>J0D5N6_AURST</name>
<dbReference type="InParanoid" id="J0D5N6"/>
<organism evidence="3 4">
    <name type="scientific">Auricularia subglabra (strain TFB-10046 / SS5)</name>
    <name type="common">White-rot fungus</name>
    <name type="synonym">Auricularia delicata (strain TFB10046)</name>
    <dbReference type="NCBI Taxonomy" id="717982"/>
    <lineage>
        <taxon>Eukaryota</taxon>
        <taxon>Fungi</taxon>
        <taxon>Dikarya</taxon>
        <taxon>Basidiomycota</taxon>
        <taxon>Agaricomycotina</taxon>
        <taxon>Agaricomycetes</taxon>
        <taxon>Auriculariales</taxon>
        <taxon>Auriculariaceae</taxon>
        <taxon>Auricularia</taxon>
    </lineage>
</organism>
<evidence type="ECO:0000313" key="4">
    <source>
        <dbReference type="Proteomes" id="UP000006514"/>
    </source>
</evidence>
<dbReference type="InterPro" id="IPR036815">
    <property type="entry name" value="14-3-3_dom_sf"/>
</dbReference>
<dbReference type="Gene3D" id="1.20.190.20">
    <property type="entry name" value="14-3-3 domain"/>
    <property type="match status" value="1"/>
</dbReference>
<dbReference type="EMBL" id="JH688004">
    <property type="protein sequence ID" value="EJD34096.1"/>
    <property type="molecule type" value="Genomic_DNA"/>
</dbReference>
<evidence type="ECO:0000256" key="1">
    <source>
        <dbReference type="ARBA" id="ARBA00006141"/>
    </source>
</evidence>
<evidence type="ECO:0000313" key="3">
    <source>
        <dbReference type="EMBL" id="EJD34096.1"/>
    </source>
</evidence>
<protein>
    <recommendedName>
        <fullName evidence="2">14-3-3 domain-containing protein</fullName>
    </recommendedName>
</protein>
<reference evidence="4" key="1">
    <citation type="journal article" date="2012" name="Science">
        <title>The Paleozoic origin of enzymatic lignin decomposition reconstructed from 31 fungal genomes.</title>
        <authorList>
            <person name="Floudas D."/>
            <person name="Binder M."/>
            <person name="Riley R."/>
            <person name="Barry K."/>
            <person name="Blanchette R.A."/>
            <person name="Henrissat B."/>
            <person name="Martinez A.T."/>
            <person name="Otillar R."/>
            <person name="Spatafora J.W."/>
            <person name="Yadav J.S."/>
            <person name="Aerts A."/>
            <person name="Benoit I."/>
            <person name="Boyd A."/>
            <person name="Carlson A."/>
            <person name="Copeland A."/>
            <person name="Coutinho P.M."/>
            <person name="de Vries R.P."/>
            <person name="Ferreira P."/>
            <person name="Findley K."/>
            <person name="Foster B."/>
            <person name="Gaskell J."/>
            <person name="Glotzer D."/>
            <person name="Gorecki P."/>
            <person name="Heitman J."/>
            <person name="Hesse C."/>
            <person name="Hori C."/>
            <person name="Igarashi K."/>
            <person name="Jurgens J.A."/>
            <person name="Kallen N."/>
            <person name="Kersten P."/>
            <person name="Kohler A."/>
            <person name="Kuees U."/>
            <person name="Kumar T.K.A."/>
            <person name="Kuo A."/>
            <person name="LaButti K."/>
            <person name="Larrondo L.F."/>
            <person name="Lindquist E."/>
            <person name="Ling A."/>
            <person name="Lombard V."/>
            <person name="Lucas S."/>
            <person name="Lundell T."/>
            <person name="Martin R."/>
            <person name="McLaughlin D.J."/>
            <person name="Morgenstern I."/>
            <person name="Morin E."/>
            <person name="Murat C."/>
            <person name="Nagy L.G."/>
            <person name="Nolan M."/>
            <person name="Ohm R.A."/>
            <person name="Patyshakuliyeva A."/>
            <person name="Rokas A."/>
            <person name="Ruiz-Duenas F.J."/>
            <person name="Sabat G."/>
            <person name="Salamov A."/>
            <person name="Samejima M."/>
            <person name="Schmutz J."/>
            <person name="Slot J.C."/>
            <person name="St John F."/>
            <person name="Stenlid J."/>
            <person name="Sun H."/>
            <person name="Sun S."/>
            <person name="Syed K."/>
            <person name="Tsang A."/>
            <person name="Wiebenga A."/>
            <person name="Young D."/>
            <person name="Pisabarro A."/>
            <person name="Eastwood D.C."/>
            <person name="Martin F."/>
            <person name="Cullen D."/>
            <person name="Grigoriev I.V."/>
            <person name="Hibbett D.S."/>
        </authorList>
    </citation>
    <scope>NUCLEOTIDE SEQUENCE [LARGE SCALE GENOMIC DNA]</scope>
    <source>
        <strain evidence="4">TFB10046</strain>
    </source>
</reference>
<evidence type="ECO:0000259" key="2">
    <source>
        <dbReference type="Pfam" id="PF00244"/>
    </source>
</evidence>
<dbReference type="KEGG" id="adl:AURDEDRAFT_176851"/>